<evidence type="ECO:0000256" key="3">
    <source>
        <dbReference type="ARBA" id="ARBA00023163"/>
    </source>
</evidence>
<dbReference type="InterPro" id="IPR036390">
    <property type="entry name" value="WH_DNA-bd_sf"/>
</dbReference>
<keyword evidence="3" id="KW-0804">Transcription</keyword>
<dbReference type="GO" id="GO:0003677">
    <property type="term" value="F:DNA binding"/>
    <property type="evidence" value="ECO:0007669"/>
    <property type="project" value="UniProtKB-KW"/>
</dbReference>
<dbReference type="Proteomes" id="UP000886819">
    <property type="component" value="Unassembled WGS sequence"/>
</dbReference>
<evidence type="ECO:0000313" key="7">
    <source>
        <dbReference type="Proteomes" id="UP000886819"/>
    </source>
</evidence>
<proteinExistence type="predicted"/>
<evidence type="ECO:0000256" key="2">
    <source>
        <dbReference type="ARBA" id="ARBA00023125"/>
    </source>
</evidence>
<feature type="domain" description="HTH marR-type" evidence="5">
    <location>
        <begin position="1"/>
        <end position="137"/>
    </location>
</feature>
<keyword evidence="1" id="KW-0805">Transcription regulation</keyword>
<feature type="coiled-coil region" evidence="4">
    <location>
        <begin position="118"/>
        <end position="145"/>
    </location>
</feature>
<evidence type="ECO:0000256" key="1">
    <source>
        <dbReference type="ARBA" id="ARBA00023015"/>
    </source>
</evidence>
<protein>
    <submittedName>
        <fullName evidence="6">MarR family transcriptional regulator</fullName>
    </submittedName>
</protein>
<evidence type="ECO:0000256" key="4">
    <source>
        <dbReference type="SAM" id="Coils"/>
    </source>
</evidence>
<reference evidence="6" key="2">
    <citation type="journal article" date="2021" name="PeerJ">
        <title>Extensive microbial diversity within the chicken gut microbiome revealed by metagenomics and culture.</title>
        <authorList>
            <person name="Gilroy R."/>
            <person name="Ravi A."/>
            <person name="Getino M."/>
            <person name="Pursley I."/>
            <person name="Horton D.L."/>
            <person name="Alikhan N.F."/>
            <person name="Baker D."/>
            <person name="Gharbi K."/>
            <person name="Hall N."/>
            <person name="Watson M."/>
            <person name="Adriaenssens E.M."/>
            <person name="Foster-Nyarko E."/>
            <person name="Jarju S."/>
            <person name="Secka A."/>
            <person name="Antonio M."/>
            <person name="Oren A."/>
            <person name="Chaudhuri R.R."/>
            <person name="La Ragione R."/>
            <person name="Hildebrand F."/>
            <person name="Pallen M.J."/>
        </authorList>
    </citation>
    <scope>NUCLEOTIDE SEQUENCE</scope>
    <source>
        <strain evidence="6">ChiHile30-977</strain>
    </source>
</reference>
<evidence type="ECO:0000259" key="5">
    <source>
        <dbReference type="PROSITE" id="PS50995"/>
    </source>
</evidence>
<dbReference type="PANTHER" id="PTHR42756">
    <property type="entry name" value="TRANSCRIPTIONAL REGULATOR, MARR"/>
    <property type="match status" value="1"/>
</dbReference>
<keyword evidence="4" id="KW-0175">Coiled coil</keyword>
<dbReference type="SMART" id="SM00347">
    <property type="entry name" value="HTH_MARR"/>
    <property type="match status" value="1"/>
</dbReference>
<gene>
    <name evidence="6" type="ORF">IAA66_03230</name>
</gene>
<dbReference type="InterPro" id="IPR000835">
    <property type="entry name" value="HTH_MarR-typ"/>
</dbReference>
<dbReference type="SUPFAM" id="SSF46785">
    <property type="entry name" value="Winged helix' DNA-binding domain"/>
    <property type="match status" value="1"/>
</dbReference>
<accession>A0A9D1CJF2</accession>
<dbReference type="InterPro" id="IPR036388">
    <property type="entry name" value="WH-like_DNA-bd_sf"/>
</dbReference>
<evidence type="ECO:0000313" key="6">
    <source>
        <dbReference type="EMBL" id="HIQ62584.1"/>
    </source>
</evidence>
<dbReference type="PRINTS" id="PR00598">
    <property type="entry name" value="HTHMARR"/>
</dbReference>
<comment type="caution">
    <text evidence="6">The sequence shown here is derived from an EMBL/GenBank/DDBJ whole genome shotgun (WGS) entry which is preliminary data.</text>
</comment>
<dbReference type="Gene3D" id="1.10.10.10">
    <property type="entry name" value="Winged helix-like DNA-binding domain superfamily/Winged helix DNA-binding domain"/>
    <property type="match status" value="1"/>
</dbReference>
<dbReference type="AlphaFoldDB" id="A0A9D1CJF2"/>
<dbReference type="Pfam" id="PF12802">
    <property type="entry name" value="MarR_2"/>
    <property type="match status" value="1"/>
</dbReference>
<keyword evidence="2" id="KW-0238">DNA-binding</keyword>
<sequence>MPVCYRELVWRVRRLDLLRRILGDRVMDREGLRRGRMPLLEFLRRKEGSTQKEVADQLHISPASVAVSVRRMEKEGLVRRDVDESDLRRNRVYITPQGRTLIERCNHVFEQMDRQMFRGFSERELEELSEMLERLFDNLAGEEFRDLTPFNTYVLENELQAELEQELRTEEDADD</sequence>
<dbReference type="PANTHER" id="PTHR42756:SF1">
    <property type="entry name" value="TRANSCRIPTIONAL REPRESSOR OF EMRAB OPERON"/>
    <property type="match status" value="1"/>
</dbReference>
<name>A0A9D1CJF2_9FIRM</name>
<dbReference type="PROSITE" id="PS50995">
    <property type="entry name" value="HTH_MARR_2"/>
    <property type="match status" value="1"/>
</dbReference>
<dbReference type="EMBL" id="DVFI01000042">
    <property type="protein sequence ID" value="HIQ62584.1"/>
    <property type="molecule type" value="Genomic_DNA"/>
</dbReference>
<dbReference type="GO" id="GO:0003700">
    <property type="term" value="F:DNA-binding transcription factor activity"/>
    <property type="evidence" value="ECO:0007669"/>
    <property type="project" value="InterPro"/>
</dbReference>
<reference evidence="6" key="1">
    <citation type="submission" date="2020-10" db="EMBL/GenBank/DDBJ databases">
        <authorList>
            <person name="Gilroy R."/>
        </authorList>
    </citation>
    <scope>NUCLEOTIDE SEQUENCE</scope>
    <source>
        <strain evidence="6">ChiHile30-977</strain>
    </source>
</reference>
<organism evidence="6 7">
    <name type="scientific">Candidatus Avichristensenella intestinipullorum</name>
    <dbReference type="NCBI Taxonomy" id="2840693"/>
    <lineage>
        <taxon>Bacteria</taxon>
        <taxon>Bacillati</taxon>
        <taxon>Bacillota</taxon>
        <taxon>Clostridia</taxon>
        <taxon>Candidatus Avichristensenella</taxon>
    </lineage>
</organism>